<keyword evidence="4 10" id="KW-1133">Transmembrane helix</keyword>
<dbReference type="GO" id="GO:0098609">
    <property type="term" value="P:cell-cell adhesion"/>
    <property type="evidence" value="ECO:0007669"/>
    <property type="project" value="TreeGrafter"/>
</dbReference>
<reference evidence="13" key="1">
    <citation type="submission" date="2025-08" db="UniProtKB">
        <authorList>
            <consortium name="Ensembl"/>
        </authorList>
    </citation>
    <scope>IDENTIFICATION</scope>
</reference>
<feature type="compositionally biased region" description="Low complexity" evidence="9">
    <location>
        <begin position="201"/>
        <end position="214"/>
    </location>
</feature>
<keyword evidence="14" id="KW-1185">Reference proteome</keyword>
<evidence type="ECO:0000256" key="11">
    <source>
        <dbReference type="SAM" id="SignalP"/>
    </source>
</evidence>
<feature type="signal peptide" evidence="11">
    <location>
        <begin position="1"/>
        <end position="19"/>
    </location>
</feature>
<evidence type="ECO:0000313" key="14">
    <source>
        <dbReference type="Proteomes" id="UP000694392"/>
    </source>
</evidence>
<dbReference type="AlphaFoldDB" id="A0A8D0GI24"/>
<evidence type="ECO:0000256" key="8">
    <source>
        <dbReference type="ARBA" id="ARBA00023319"/>
    </source>
</evidence>
<evidence type="ECO:0000256" key="10">
    <source>
        <dbReference type="SAM" id="Phobius"/>
    </source>
</evidence>
<sequence length="362" mass="39349">GTAKLLWAHRVSYLLSTWSCPLWLESWVGNGAGGRQRRLPSTSTPALRPRTLRQAAASWHLEDNPASALRAPSRQPGTGNWHGLAGLVIVHPELKARVGDSVPLKCSFLSSEPQGWAVWRVDWIYRPQNATQPGGAAGRFQSRVRWLGNVSCGDGAVELRDVRGNDSGTYTCEIRLWSHSAVYKNRTLLRVDPAEGRRASGSDSPSAESPSKASSWGVVGYIGTAIFLGISLGLILRKTVWRLSAPLLPASPCRRATSTSVWRGRRSQRSGRGAGKKVMRTREPRGDWTPALACVGGSQSRARLEIYPPRNSLSLPPVNHCTRDRSALAPSTVPPGSCRAPTAEHAGLLEIGYCFLEEKLVP</sequence>
<evidence type="ECO:0000313" key="13">
    <source>
        <dbReference type="Ensembl" id="ENSSPUP00000006209.1"/>
    </source>
</evidence>
<dbReference type="PANTHER" id="PTHR13869">
    <property type="entry name" value="MYELIN P0 RELATED"/>
    <property type="match status" value="1"/>
</dbReference>
<organism evidence="13 14">
    <name type="scientific">Sphenodon punctatus</name>
    <name type="common">Tuatara</name>
    <name type="synonym">Hatteria punctata</name>
    <dbReference type="NCBI Taxonomy" id="8508"/>
    <lineage>
        <taxon>Eukaryota</taxon>
        <taxon>Metazoa</taxon>
        <taxon>Chordata</taxon>
        <taxon>Craniata</taxon>
        <taxon>Vertebrata</taxon>
        <taxon>Euteleostomi</taxon>
        <taxon>Lepidosauria</taxon>
        <taxon>Sphenodontia</taxon>
        <taxon>Sphenodontidae</taxon>
        <taxon>Sphenodon</taxon>
    </lineage>
</organism>
<feature type="compositionally biased region" description="Basic residues" evidence="9">
    <location>
        <begin position="263"/>
        <end position="279"/>
    </location>
</feature>
<dbReference type="InterPro" id="IPR036179">
    <property type="entry name" value="Ig-like_dom_sf"/>
</dbReference>
<dbReference type="Proteomes" id="UP000694392">
    <property type="component" value="Unplaced"/>
</dbReference>
<dbReference type="InterPro" id="IPR013783">
    <property type="entry name" value="Ig-like_fold"/>
</dbReference>
<keyword evidence="3 11" id="KW-0732">Signal</keyword>
<accession>A0A8D0GI24</accession>
<evidence type="ECO:0000256" key="6">
    <source>
        <dbReference type="ARBA" id="ARBA00023157"/>
    </source>
</evidence>
<evidence type="ECO:0000256" key="7">
    <source>
        <dbReference type="ARBA" id="ARBA00023180"/>
    </source>
</evidence>
<dbReference type="SMART" id="SM00409">
    <property type="entry name" value="IG"/>
    <property type="match status" value="1"/>
</dbReference>
<proteinExistence type="predicted"/>
<name>A0A8D0GI24_SPHPU</name>
<dbReference type="PROSITE" id="PS50835">
    <property type="entry name" value="IG_LIKE"/>
    <property type="match status" value="1"/>
</dbReference>
<dbReference type="InterPro" id="IPR000920">
    <property type="entry name" value="Myelin_P0-rel"/>
</dbReference>
<dbReference type="Pfam" id="PF07686">
    <property type="entry name" value="V-set"/>
    <property type="match status" value="1"/>
</dbReference>
<keyword evidence="2 10" id="KW-0812">Transmembrane</keyword>
<dbReference type="Ensembl" id="ENSSPUT00000006611.1">
    <property type="protein sequence ID" value="ENSSPUP00000006209.1"/>
    <property type="gene ID" value="ENSSPUG00000004792.1"/>
</dbReference>
<feature type="chain" id="PRO_5034075482" description="Ig-like domain-containing protein" evidence="11">
    <location>
        <begin position="20"/>
        <end position="362"/>
    </location>
</feature>
<evidence type="ECO:0000259" key="12">
    <source>
        <dbReference type="PROSITE" id="PS50835"/>
    </source>
</evidence>
<protein>
    <recommendedName>
        <fullName evidence="12">Ig-like domain-containing protein</fullName>
    </recommendedName>
</protein>
<evidence type="ECO:0000256" key="9">
    <source>
        <dbReference type="SAM" id="MobiDB-lite"/>
    </source>
</evidence>
<dbReference type="InterPro" id="IPR003599">
    <property type="entry name" value="Ig_sub"/>
</dbReference>
<dbReference type="Gene3D" id="2.60.40.10">
    <property type="entry name" value="Immunoglobulins"/>
    <property type="match status" value="1"/>
</dbReference>
<keyword evidence="8" id="KW-0393">Immunoglobulin domain</keyword>
<dbReference type="PANTHER" id="PTHR13869:SF22">
    <property type="entry name" value="JUNCTIONAL ADHESION MOLECULE-LIKE"/>
    <property type="match status" value="1"/>
</dbReference>
<reference evidence="13" key="2">
    <citation type="submission" date="2025-09" db="UniProtKB">
        <authorList>
            <consortium name="Ensembl"/>
        </authorList>
    </citation>
    <scope>IDENTIFICATION</scope>
</reference>
<dbReference type="InterPro" id="IPR013106">
    <property type="entry name" value="Ig_V-set"/>
</dbReference>
<dbReference type="GO" id="GO:0005886">
    <property type="term" value="C:plasma membrane"/>
    <property type="evidence" value="ECO:0007669"/>
    <property type="project" value="TreeGrafter"/>
</dbReference>
<evidence type="ECO:0000256" key="5">
    <source>
        <dbReference type="ARBA" id="ARBA00023136"/>
    </source>
</evidence>
<feature type="transmembrane region" description="Helical" evidence="10">
    <location>
        <begin position="216"/>
        <end position="236"/>
    </location>
</feature>
<evidence type="ECO:0000256" key="1">
    <source>
        <dbReference type="ARBA" id="ARBA00004479"/>
    </source>
</evidence>
<feature type="region of interest" description="Disordered" evidence="9">
    <location>
        <begin position="194"/>
        <end position="214"/>
    </location>
</feature>
<feature type="domain" description="Ig-like" evidence="12">
    <location>
        <begin position="72"/>
        <end position="189"/>
    </location>
</feature>
<evidence type="ECO:0000256" key="4">
    <source>
        <dbReference type="ARBA" id="ARBA00022989"/>
    </source>
</evidence>
<evidence type="ECO:0000256" key="2">
    <source>
        <dbReference type="ARBA" id="ARBA00022692"/>
    </source>
</evidence>
<comment type="subcellular location">
    <subcellularLocation>
        <location evidence="1">Membrane</location>
        <topology evidence="1">Single-pass type I membrane protein</topology>
    </subcellularLocation>
</comment>
<dbReference type="SUPFAM" id="SSF48726">
    <property type="entry name" value="Immunoglobulin"/>
    <property type="match status" value="1"/>
</dbReference>
<dbReference type="GeneTree" id="ENSGT00440000034341"/>
<feature type="region of interest" description="Disordered" evidence="9">
    <location>
        <begin position="259"/>
        <end position="281"/>
    </location>
</feature>
<keyword evidence="5 10" id="KW-0472">Membrane</keyword>
<keyword evidence="6" id="KW-1015">Disulfide bond</keyword>
<evidence type="ECO:0000256" key="3">
    <source>
        <dbReference type="ARBA" id="ARBA00022729"/>
    </source>
</evidence>
<keyword evidence="7" id="KW-0325">Glycoprotein</keyword>
<dbReference type="SMART" id="SM00406">
    <property type="entry name" value="IGv"/>
    <property type="match status" value="1"/>
</dbReference>
<dbReference type="InterPro" id="IPR007110">
    <property type="entry name" value="Ig-like_dom"/>
</dbReference>